<sequence length="56" mass="6188">MVSPSARQAWGRPTRMPRQVLMTQPCTHLPTRPTLAWLTGYGRAGIEPASGAWRPS</sequence>
<comment type="caution">
    <text evidence="1">The sequence shown here is derived from an EMBL/GenBank/DDBJ whole genome shotgun (WGS) entry which is preliminary data.</text>
</comment>
<organism evidence="1 2">
    <name type="scientific">Thermanaerothrix solaris</name>
    <dbReference type="NCBI Taxonomy" id="3058434"/>
    <lineage>
        <taxon>Bacteria</taxon>
        <taxon>Bacillati</taxon>
        <taxon>Chloroflexota</taxon>
        <taxon>Anaerolineae</taxon>
        <taxon>Anaerolineales</taxon>
        <taxon>Anaerolineaceae</taxon>
        <taxon>Thermanaerothrix</taxon>
    </lineage>
</organism>
<reference evidence="1 2" key="1">
    <citation type="submission" date="2023-07" db="EMBL/GenBank/DDBJ databases">
        <title>Novel species of Thermanaerothrix with wide hydrolytic capabilities.</title>
        <authorList>
            <person name="Zayulina K.S."/>
            <person name="Podosokorskaya O.A."/>
            <person name="Elcheninov A.G."/>
        </authorList>
    </citation>
    <scope>NUCLEOTIDE SEQUENCE [LARGE SCALE GENOMIC DNA]</scope>
    <source>
        <strain evidence="1 2">4228-RoL</strain>
        <plasmid evidence="1">p4228-RoL</plasmid>
    </source>
</reference>
<keyword evidence="2" id="KW-1185">Reference proteome</keyword>
<proteinExistence type="predicted"/>
<gene>
    <name evidence="1" type="ORF">QYE77_14730</name>
</gene>
<protein>
    <submittedName>
        <fullName evidence="1">Uncharacterized protein</fullName>
    </submittedName>
</protein>
<evidence type="ECO:0000313" key="1">
    <source>
        <dbReference type="EMBL" id="MDT8899517.1"/>
    </source>
</evidence>
<keyword evidence="1" id="KW-0614">Plasmid</keyword>
<accession>A0ABU3NRR3</accession>
<dbReference type="Proteomes" id="UP001254165">
    <property type="component" value="Unassembled WGS sequence"/>
</dbReference>
<dbReference type="RefSeq" id="WP_315626301.1">
    <property type="nucleotide sequence ID" value="NZ_JAUHMF010000010.1"/>
</dbReference>
<evidence type="ECO:0000313" key="2">
    <source>
        <dbReference type="Proteomes" id="UP001254165"/>
    </source>
</evidence>
<dbReference type="EMBL" id="JAUHMF010000010">
    <property type="protein sequence ID" value="MDT8899517.1"/>
    <property type="molecule type" value="Genomic_DNA"/>
</dbReference>
<geneLocation type="plasmid" evidence="1">
    <name>p4228-RoL</name>
</geneLocation>
<name>A0ABU3NRR3_9CHLR</name>